<dbReference type="AlphaFoldDB" id="A0A1I7X459"/>
<name>A0A1I7X459_HETBA</name>
<sequence>MSARNSVVSLSSNGSSRVETRLMDTPSRPLSIVSHRCMPEEGAMLPSSSSKDDDLLSTSSDEVENMAMQTLVHLGKNKSVVSTKSDNSDDDLKKIKLQNEDFESELEDKVYILSCNACKSQKTVPLFHLFTLSQMIFEDMYTKIVHPLASCPLVQLTGYQPSSAKHVTHPSLPPNSPLLPSLANPICTDTCYSVTTSSLSDLHTLTIEIAPNKKCGLILSISLN</sequence>
<dbReference type="WBParaSite" id="Hba_12175">
    <property type="protein sequence ID" value="Hba_12175"/>
    <property type="gene ID" value="Hba_12175"/>
</dbReference>
<organism evidence="2 3">
    <name type="scientific">Heterorhabditis bacteriophora</name>
    <name type="common">Entomopathogenic nematode worm</name>
    <dbReference type="NCBI Taxonomy" id="37862"/>
    <lineage>
        <taxon>Eukaryota</taxon>
        <taxon>Metazoa</taxon>
        <taxon>Ecdysozoa</taxon>
        <taxon>Nematoda</taxon>
        <taxon>Chromadorea</taxon>
        <taxon>Rhabditida</taxon>
        <taxon>Rhabditina</taxon>
        <taxon>Rhabditomorpha</taxon>
        <taxon>Strongyloidea</taxon>
        <taxon>Heterorhabditidae</taxon>
        <taxon>Heterorhabditis</taxon>
    </lineage>
</organism>
<feature type="region of interest" description="Disordered" evidence="1">
    <location>
        <begin position="39"/>
        <end position="59"/>
    </location>
</feature>
<keyword evidence="2" id="KW-1185">Reference proteome</keyword>
<protein>
    <submittedName>
        <fullName evidence="3">USP domain-containing protein</fullName>
    </submittedName>
</protein>
<proteinExistence type="predicted"/>
<feature type="region of interest" description="Disordered" evidence="1">
    <location>
        <begin position="1"/>
        <end position="25"/>
    </location>
</feature>
<evidence type="ECO:0000313" key="2">
    <source>
        <dbReference type="Proteomes" id="UP000095283"/>
    </source>
</evidence>
<feature type="compositionally biased region" description="Low complexity" evidence="1">
    <location>
        <begin position="1"/>
        <end position="17"/>
    </location>
</feature>
<evidence type="ECO:0000256" key="1">
    <source>
        <dbReference type="SAM" id="MobiDB-lite"/>
    </source>
</evidence>
<dbReference type="Proteomes" id="UP000095283">
    <property type="component" value="Unplaced"/>
</dbReference>
<accession>A0A1I7X459</accession>
<evidence type="ECO:0000313" key="3">
    <source>
        <dbReference type="WBParaSite" id="Hba_12175"/>
    </source>
</evidence>
<reference evidence="3" key="1">
    <citation type="submission" date="2016-11" db="UniProtKB">
        <authorList>
            <consortium name="WormBaseParasite"/>
        </authorList>
    </citation>
    <scope>IDENTIFICATION</scope>
</reference>